<dbReference type="KEGG" id="cme:CYME_CMH117C"/>
<dbReference type="Pfam" id="PF04566">
    <property type="entry name" value="RNA_pol_Rpb2_4"/>
    <property type="match status" value="1"/>
</dbReference>
<dbReference type="InterPro" id="IPR007120">
    <property type="entry name" value="DNA-dir_RNAP_su2_dom"/>
</dbReference>
<dbReference type="Gramene" id="CMH117CT">
    <property type="protein sequence ID" value="CMH117CT"/>
    <property type="gene ID" value="CMH117C"/>
</dbReference>
<dbReference type="CDD" id="cd00653">
    <property type="entry name" value="RNA_pol_B_RPB2"/>
    <property type="match status" value="1"/>
</dbReference>
<dbReference type="NCBIfam" id="NF007175">
    <property type="entry name" value="PRK09606.1"/>
    <property type="match status" value="1"/>
</dbReference>
<dbReference type="RefSeq" id="XP_005536080.1">
    <property type="nucleotide sequence ID" value="XM_005536023.1"/>
</dbReference>
<dbReference type="GO" id="GO:0032549">
    <property type="term" value="F:ribonucleoside binding"/>
    <property type="evidence" value="ECO:0007669"/>
    <property type="project" value="InterPro"/>
</dbReference>
<gene>
    <name evidence="17" type="ORF">CYME_CMH117C</name>
</gene>
<comment type="catalytic activity">
    <reaction evidence="9">
        <text>RNA(n) + a ribonucleoside 5'-triphosphate = RNA(n+1) + diphosphate</text>
        <dbReference type="Rhea" id="RHEA:21248"/>
        <dbReference type="Rhea" id="RHEA-COMP:14527"/>
        <dbReference type="Rhea" id="RHEA-COMP:17342"/>
        <dbReference type="ChEBI" id="CHEBI:33019"/>
        <dbReference type="ChEBI" id="CHEBI:61557"/>
        <dbReference type="ChEBI" id="CHEBI:140395"/>
        <dbReference type="EC" id="2.7.7.6"/>
    </reaction>
</comment>
<keyword evidence="7 9" id="KW-0804">Transcription</keyword>
<dbReference type="eggNOG" id="KOG0214">
    <property type="taxonomic scope" value="Eukaryota"/>
</dbReference>
<dbReference type="Gene3D" id="2.40.50.150">
    <property type="match status" value="1"/>
</dbReference>
<evidence type="ECO:0000256" key="2">
    <source>
        <dbReference type="ARBA" id="ARBA00022478"/>
    </source>
</evidence>
<evidence type="ECO:0000313" key="17">
    <source>
        <dbReference type="EMBL" id="BAM79794.1"/>
    </source>
</evidence>
<evidence type="ECO:0000259" key="15">
    <source>
        <dbReference type="Pfam" id="PF04566"/>
    </source>
</evidence>
<dbReference type="GO" id="GO:0005665">
    <property type="term" value="C:RNA polymerase II, core complex"/>
    <property type="evidence" value="ECO:0007669"/>
    <property type="project" value="EnsemblPlants"/>
</dbReference>
<evidence type="ECO:0000256" key="5">
    <source>
        <dbReference type="ARBA" id="ARBA00022723"/>
    </source>
</evidence>
<evidence type="ECO:0000259" key="14">
    <source>
        <dbReference type="Pfam" id="PF04565"/>
    </source>
</evidence>
<dbReference type="EC" id="2.7.7.6" evidence="9"/>
<dbReference type="PANTHER" id="PTHR20856">
    <property type="entry name" value="DNA-DIRECTED RNA POLYMERASE I SUBUNIT 2"/>
    <property type="match status" value="1"/>
</dbReference>
<dbReference type="InterPro" id="IPR007647">
    <property type="entry name" value="RNA_pol_Rpb2_5"/>
</dbReference>
<dbReference type="GeneID" id="16993444"/>
<dbReference type="InterPro" id="IPR037034">
    <property type="entry name" value="RNA_pol_Rpb2_2_sf"/>
</dbReference>
<comment type="function">
    <text evidence="9">DNA-dependent RNA polymerase catalyzes the transcription of DNA into RNA using the four ribonucleoside triphosphates as substrates.</text>
</comment>
<reference evidence="17 18" key="2">
    <citation type="journal article" date="2007" name="BMC Biol.">
        <title>A 100%-complete sequence reveals unusually simple genomic features in the hot-spring red alga Cyanidioschyzon merolae.</title>
        <authorList>
            <person name="Nozaki H."/>
            <person name="Takano H."/>
            <person name="Misumi O."/>
            <person name="Terasawa K."/>
            <person name="Matsuzaki M."/>
            <person name="Maruyama S."/>
            <person name="Nishida K."/>
            <person name="Yagisawa F."/>
            <person name="Yoshida Y."/>
            <person name="Fujiwara T."/>
            <person name="Takio S."/>
            <person name="Tamura K."/>
            <person name="Chung S.J."/>
            <person name="Nakamura S."/>
            <person name="Kuroiwa H."/>
            <person name="Tanaka K."/>
            <person name="Sato N."/>
            <person name="Kuroiwa T."/>
        </authorList>
    </citation>
    <scope>NUCLEOTIDE SEQUENCE [LARGE SCALE GENOMIC DNA]</scope>
    <source>
        <strain evidence="17 18">10D</strain>
    </source>
</reference>
<reference evidence="17 18" key="1">
    <citation type="journal article" date="2004" name="Nature">
        <title>Genome sequence of the ultrasmall unicellular red alga Cyanidioschyzon merolae 10D.</title>
        <authorList>
            <person name="Matsuzaki M."/>
            <person name="Misumi O."/>
            <person name="Shin-i T."/>
            <person name="Maruyama S."/>
            <person name="Takahara M."/>
            <person name="Miyagishima S."/>
            <person name="Mori T."/>
            <person name="Nishida K."/>
            <person name="Yagisawa F."/>
            <person name="Nishida K."/>
            <person name="Yoshida Y."/>
            <person name="Nishimura Y."/>
            <person name="Nakao S."/>
            <person name="Kobayashi T."/>
            <person name="Momoyama Y."/>
            <person name="Higashiyama T."/>
            <person name="Minoda A."/>
            <person name="Sano M."/>
            <person name="Nomoto H."/>
            <person name="Oishi K."/>
            <person name="Hayashi H."/>
            <person name="Ohta F."/>
            <person name="Nishizaka S."/>
            <person name="Haga S."/>
            <person name="Miura S."/>
            <person name="Morishita T."/>
            <person name="Kabeya Y."/>
            <person name="Terasawa K."/>
            <person name="Suzuki Y."/>
            <person name="Ishii Y."/>
            <person name="Asakawa S."/>
            <person name="Takano H."/>
            <person name="Ohta N."/>
            <person name="Kuroiwa H."/>
            <person name="Tanaka K."/>
            <person name="Shimizu N."/>
            <person name="Sugano S."/>
            <person name="Sato N."/>
            <person name="Nozaki H."/>
            <person name="Ogasawara N."/>
            <person name="Kohara Y."/>
            <person name="Kuroiwa T."/>
        </authorList>
    </citation>
    <scope>NUCLEOTIDE SEQUENCE [LARGE SCALE GENOMIC DNA]</scope>
    <source>
        <strain evidence="17 18">10D</strain>
    </source>
</reference>
<dbReference type="GO" id="GO:0046872">
    <property type="term" value="F:metal ion binding"/>
    <property type="evidence" value="ECO:0007669"/>
    <property type="project" value="UniProtKB-KW"/>
</dbReference>
<evidence type="ECO:0000259" key="13">
    <source>
        <dbReference type="Pfam" id="PF04563"/>
    </source>
</evidence>
<feature type="domain" description="RNA polymerase Rpb2" evidence="11">
    <location>
        <begin position="1088"/>
        <end position="1179"/>
    </location>
</feature>
<dbReference type="Gene3D" id="3.90.1800.10">
    <property type="entry name" value="RNA polymerase alpha subunit dimerisation domain"/>
    <property type="match status" value="1"/>
</dbReference>
<dbReference type="InterPro" id="IPR037033">
    <property type="entry name" value="DNA-dir_RNAP_su2_hyb_sf"/>
</dbReference>
<evidence type="ECO:0000259" key="12">
    <source>
        <dbReference type="Pfam" id="PF04561"/>
    </source>
</evidence>
<dbReference type="GO" id="GO:0003899">
    <property type="term" value="F:DNA-directed RNA polymerase activity"/>
    <property type="evidence" value="ECO:0007669"/>
    <property type="project" value="UniProtKB-EC"/>
</dbReference>
<organism evidence="17 18">
    <name type="scientific">Cyanidioschyzon merolae (strain NIES-3377 / 10D)</name>
    <name type="common">Unicellular red alga</name>
    <dbReference type="NCBI Taxonomy" id="280699"/>
    <lineage>
        <taxon>Eukaryota</taxon>
        <taxon>Rhodophyta</taxon>
        <taxon>Bangiophyceae</taxon>
        <taxon>Cyanidiales</taxon>
        <taxon>Cyanidiaceae</taxon>
        <taxon>Cyanidioschyzon</taxon>
    </lineage>
</organism>
<dbReference type="PROSITE" id="PS01166">
    <property type="entry name" value="RNA_POL_BETA"/>
    <property type="match status" value="1"/>
</dbReference>
<dbReference type="AlphaFoldDB" id="M1V7I5"/>
<evidence type="ECO:0000256" key="8">
    <source>
        <dbReference type="RuleBase" id="RU000434"/>
    </source>
</evidence>
<protein>
    <recommendedName>
        <fullName evidence="9">DNA-directed RNA polymerase subunit beta</fullName>
        <ecNumber evidence="9">2.7.7.6</ecNumber>
    </recommendedName>
</protein>
<name>M1V7I5_CYAM1</name>
<keyword evidence="18" id="KW-1185">Reference proteome</keyword>
<dbReference type="OMA" id="CYDRNDS"/>
<keyword evidence="6" id="KW-0862">Zinc</keyword>
<evidence type="ECO:0000256" key="1">
    <source>
        <dbReference type="ARBA" id="ARBA00006835"/>
    </source>
</evidence>
<dbReference type="Pfam" id="PF04565">
    <property type="entry name" value="RNA_pol_Rpb2_3"/>
    <property type="match status" value="1"/>
</dbReference>
<dbReference type="InterPro" id="IPR015712">
    <property type="entry name" value="DNA-dir_RNA_pol_su2"/>
</dbReference>
<comment type="similarity">
    <text evidence="1 8">Belongs to the RNA polymerase beta chain family.</text>
</comment>
<feature type="domain" description="RNA polymerase Rpb2" evidence="14">
    <location>
        <begin position="464"/>
        <end position="528"/>
    </location>
</feature>
<evidence type="ECO:0000259" key="16">
    <source>
        <dbReference type="Pfam" id="PF04567"/>
    </source>
</evidence>
<keyword evidence="4 9" id="KW-0548">Nucleotidyltransferase</keyword>
<dbReference type="InterPro" id="IPR007121">
    <property type="entry name" value="RNA_pol_bsu_CS"/>
</dbReference>
<evidence type="ECO:0000256" key="3">
    <source>
        <dbReference type="ARBA" id="ARBA00022679"/>
    </source>
</evidence>
<dbReference type="GO" id="GO:0006351">
    <property type="term" value="P:DNA-templated transcription"/>
    <property type="evidence" value="ECO:0007669"/>
    <property type="project" value="InterPro"/>
</dbReference>
<dbReference type="InterPro" id="IPR007645">
    <property type="entry name" value="RNA_pol_Rpb2_3"/>
</dbReference>
<dbReference type="Proteomes" id="UP000007014">
    <property type="component" value="Chromosome 8"/>
</dbReference>
<evidence type="ECO:0000256" key="4">
    <source>
        <dbReference type="ARBA" id="ARBA00022695"/>
    </source>
</evidence>
<dbReference type="InterPro" id="IPR007642">
    <property type="entry name" value="RNA_pol_Rpb2_2"/>
</dbReference>
<dbReference type="OrthoDB" id="10248617at2759"/>
<dbReference type="InterPro" id="IPR007644">
    <property type="entry name" value="RNA_pol_bsu_protrusion"/>
</dbReference>
<dbReference type="Gene3D" id="3.90.1110.10">
    <property type="entry name" value="RNA polymerase Rpb2, domain 2"/>
    <property type="match status" value="1"/>
</dbReference>
<evidence type="ECO:0000256" key="9">
    <source>
        <dbReference type="RuleBase" id="RU363031"/>
    </source>
</evidence>
<dbReference type="SUPFAM" id="SSF64484">
    <property type="entry name" value="beta and beta-prime subunits of DNA dependent RNA-polymerase"/>
    <property type="match status" value="1"/>
</dbReference>
<dbReference type="Pfam" id="PF04561">
    <property type="entry name" value="RNA_pol_Rpb2_2"/>
    <property type="match status" value="1"/>
</dbReference>
<evidence type="ECO:0000256" key="7">
    <source>
        <dbReference type="ARBA" id="ARBA00023163"/>
    </source>
</evidence>
<accession>M1V7I5</accession>
<proteinExistence type="inferred from homology"/>
<dbReference type="HOGENOM" id="CLU_000524_5_2_1"/>
<dbReference type="InterPro" id="IPR007646">
    <property type="entry name" value="RNA_pol_Rpb2_4"/>
</dbReference>
<dbReference type="GO" id="GO:0035196">
    <property type="term" value="P:miRNA processing"/>
    <property type="evidence" value="ECO:0007669"/>
    <property type="project" value="EnsemblPlants"/>
</dbReference>
<dbReference type="InterPro" id="IPR014724">
    <property type="entry name" value="RNA_pol_RPB2_OB-fold"/>
</dbReference>
<dbReference type="EMBL" id="AP006490">
    <property type="protein sequence ID" value="BAM79794.1"/>
    <property type="molecule type" value="Genomic_DNA"/>
</dbReference>
<evidence type="ECO:0000313" key="18">
    <source>
        <dbReference type="Proteomes" id="UP000007014"/>
    </source>
</evidence>
<dbReference type="Pfam" id="PF04563">
    <property type="entry name" value="RNA_pol_Rpb2_1"/>
    <property type="match status" value="1"/>
</dbReference>
<sequence>MAKPQRASVSAEDQLSADDIWDVISAHFREKGLVKQQLDSFNEFIGNACQTIVDETPDIVLRPQPQHVPGKRAPPEGTRTIISFGQLSAGKPTFTEVDGTPTVLFPHEARLRNLSYSSPLYVEVTRIDIEIDPATKEEREFRHPARNLYLGRVPMMLHSDFCHLNGLTEYQLQNIGECPYDQGGYFIINGSEKALIAQERMGNNAVYVFKRASTAPYSHVAECRSVLDRGNKPARTTQVKITRGGVKGQSGQCIMVSLPYIRADIPLAVVFRALGLESDREIMERVIYDTDDEEMQTLLMPSLDMGSVITDQNLALDFIGKRGNSVGATRDRRIRYAREVLQLEFLPHIGIGAYEPAKAWFLGYMTHQLLATVLGRREEDDRDHYGLKRLDLAGPLLTGLFRQLFQKVVKDARSILQHQLDMGKELNIALAVKGRTITDNLKYAIATGNWRADRKAAVRTGVSQVLNRLTYAASLSHLRRLNSPIGREGKLAKPRQLHNTQWGMICPAETPEGQSCGLVKNLALMAYISVGTPVADILEMLYNFEMEPLYEVTAERIKRQTKVFLNGSWVGIHPRPEELVTALRVLRRSGEIADEVSIVFDVSHGELRIGTDAGRVCRPLFIVDTETNLLRIRKQHIDLLRDYETTGYTFSRLVREGLVEYLDVNEEETVMIAMDQEHLATSGDHATYTHMEIHPSMIFGVCASIIPFPDHNQSPRNTYQSAMGKQAMGMYLTNYNLRMDTMAHVLYYPQKPLVTTRVMEHLQFRTLPAGINAVVAIACYSGYNQEDSLIMSQAAVDRGLFRSVYYKTFKEEEQKKLFGQQETISKPDPAVTLGMKEAHAYSKLESDGLIGVGERVRGGDVLVGKTAPLGASRAAVDAAEQETASGMAALSGMRTRKDCSLVMKRTERGVTDKVLICTGEAGTRMVKVRVRTELIPQVGDKFASRHGQKGTMGLCMPEEDLPFNVDGIRPDIIMNPHAVPSRMTIAHLIEALLGKVCALSGVEGDATAFTPVTVDAIGRELVRHGYDPRGWELLFNGQTGRPMNAAIFMGVNYYQRLRHVVYQKLGARARGAVQVLTRQPVEGKSRGGGLRIGEMEKDVFVAYGASAVLKERMCDVSDKYRVHVCERCGLIAIADLRRSIFECRGCKNKTRIAAVEIPYACKLLFQELMSMAIAPRMVLTDLGE</sequence>
<evidence type="ECO:0000259" key="11">
    <source>
        <dbReference type="Pfam" id="PF04560"/>
    </source>
</evidence>
<feature type="domain" description="RNA polymerase Rpb2" evidence="15">
    <location>
        <begin position="563"/>
        <end position="624"/>
    </location>
</feature>
<evidence type="ECO:0000259" key="10">
    <source>
        <dbReference type="Pfam" id="PF00562"/>
    </source>
</evidence>
<dbReference type="InterPro" id="IPR007641">
    <property type="entry name" value="RNA_pol_Rpb2_7"/>
</dbReference>
<keyword evidence="3 9" id="KW-0808">Transferase</keyword>
<dbReference type="FunFam" id="3.90.1800.10:FF:000002">
    <property type="entry name" value="DNA-directed RNA polymerase subunit beta"/>
    <property type="match status" value="1"/>
</dbReference>
<dbReference type="Pfam" id="PF04567">
    <property type="entry name" value="RNA_pol_Rpb2_5"/>
    <property type="match status" value="1"/>
</dbReference>
<dbReference type="Pfam" id="PF04560">
    <property type="entry name" value="RNA_pol_Rpb2_7"/>
    <property type="match status" value="1"/>
</dbReference>
<keyword evidence="5" id="KW-0479">Metal-binding</keyword>
<keyword evidence="2 9" id="KW-0240">DNA-directed RNA polymerase</keyword>
<dbReference type="GO" id="GO:0003677">
    <property type="term" value="F:DNA binding"/>
    <property type="evidence" value="ECO:0007669"/>
    <property type="project" value="InterPro"/>
</dbReference>
<feature type="domain" description="RNA polymerase beta subunit protrusion" evidence="13">
    <location>
        <begin position="32"/>
        <end position="438"/>
    </location>
</feature>
<feature type="domain" description="DNA-directed RNA polymerase subunit 2 hybrid-binding" evidence="10">
    <location>
        <begin position="702"/>
        <end position="1086"/>
    </location>
</feature>
<feature type="domain" description="RNA polymerase Rpb2" evidence="12">
    <location>
        <begin position="203"/>
        <end position="391"/>
    </location>
</feature>
<dbReference type="Gene3D" id="2.40.270.10">
    <property type="entry name" value="DNA-directed RNA polymerase, subunit 2, domain 6"/>
    <property type="match status" value="1"/>
</dbReference>
<dbReference type="Pfam" id="PF00562">
    <property type="entry name" value="RNA_pol_Rpb2_6"/>
    <property type="match status" value="1"/>
</dbReference>
<dbReference type="STRING" id="280699.M1V7I5"/>
<evidence type="ECO:0000256" key="6">
    <source>
        <dbReference type="ARBA" id="ARBA00022833"/>
    </source>
</evidence>
<feature type="domain" description="RNA polymerase Rpb2" evidence="16">
    <location>
        <begin position="650"/>
        <end position="695"/>
    </location>
</feature>
<dbReference type="Gene3D" id="3.90.1070.20">
    <property type="match status" value="1"/>
</dbReference>